<feature type="compositionally biased region" description="Gly residues" evidence="6">
    <location>
        <begin position="526"/>
        <end position="546"/>
    </location>
</feature>
<feature type="compositionally biased region" description="Gly residues" evidence="6">
    <location>
        <begin position="418"/>
        <end position="430"/>
    </location>
</feature>
<keyword evidence="4" id="KW-0067">ATP-binding</keyword>
<dbReference type="PANTHER" id="PTHR12241">
    <property type="entry name" value="TUBULIN POLYGLUTAMYLASE"/>
    <property type="match status" value="1"/>
</dbReference>
<evidence type="ECO:0000256" key="6">
    <source>
        <dbReference type="SAM" id="MobiDB-lite"/>
    </source>
</evidence>
<dbReference type="Gene3D" id="3.30.470.20">
    <property type="entry name" value="ATP-grasp fold, B domain"/>
    <property type="match status" value="1"/>
</dbReference>
<feature type="region of interest" description="Disordered" evidence="6">
    <location>
        <begin position="414"/>
        <end position="444"/>
    </location>
</feature>
<feature type="region of interest" description="Disordered" evidence="6">
    <location>
        <begin position="526"/>
        <end position="590"/>
    </location>
</feature>
<comment type="caution">
    <text evidence="7">The sequence shown here is derived from an EMBL/GenBank/DDBJ whole genome shotgun (WGS) entry which is preliminary data.</text>
</comment>
<evidence type="ECO:0000256" key="5">
    <source>
        <dbReference type="ARBA" id="ARBA00030445"/>
    </source>
</evidence>
<dbReference type="PROSITE" id="PS51221">
    <property type="entry name" value="TTL"/>
    <property type="match status" value="1"/>
</dbReference>
<evidence type="ECO:0000256" key="1">
    <source>
        <dbReference type="ARBA" id="ARBA00006820"/>
    </source>
</evidence>
<organism evidence="7 8">
    <name type="scientific">Gonium pectorale</name>
    <name type="common">Green alga</name>
    <dbReference type="NCBI Taxonomy" id="33097"/>
    <lineage>
        <taxon>Eukaryota</taxon>
        <taxon>Viridiplantae</taxon>
        <taxon>Chlorophyta</taxon>
        <taxon>core chlorophytes</taxon>
        <taxon>Chlorophyceae</taxon>
        <taxon>CS clade</taxon>
        <taxon>Chlamydomonadales</taxon>
        <taxon>Volvocaceae</taxon>
        <taxon>Gonium</taxon>
    </lineage>
</organism>
<feature type="region of interest" description="Disordered" evidence="6">
    <location>
        <begin position="224"/>
        <end position="258"/>
    </location>
</feature>
<evidence type="ECO:0000256" key="3">
    <source>
        <dbReference type="ARBA" id="ARBA00022741"/>
    </source>
</evidence>
<evidence type="ECO:0000313" key="7">
    <source>
        <dbReference type="EMBL" id="KXZ45141.1"/>
    </source>
</evidence>
<proteinExistence type="inferred from homology"/>
<dbReference type="Proteomes" id="UP000075714">
    <property type="component" value="Unassembled WGS sequence"/>
</dbReference>
<dbReference type="AlphaFoldDB" id="A0A150G5N6"/>
<reference evidence="8" key="1">
    <citation type="journal article" date="2016" name="Nat. Commun.">
        <title>The Gonium pectorale genome demonstrates co-option of cell cycle regulation during the evolution of multicellularity.</title>
        <authorList>
            <person name="Hanschen E.R."/>
            <person name="Marriage T.N."/>
            <person name="Ferris P.J."/>
            <person name="Hamaji T."/>
            <person name="Toyoda A."/>
            <person name="Fujiyama A."/>
            <person name="Neme R."/>
            <person name="Noguchi H."/>
            <person name="Minakuchi Y."/>
            <person name="Suzuki M."/>
            <person name="Kawai-Toyooka H."/>
            <person name="Smith D.R."/>
            <person name="Sparks H."/>
            <person name="Anderson J."/>
            <person name="Bakaric R."/>
            <person name="Luria V."/>
            <person name="Karger A."/>
            <person name="Kirschner M.W."/>
            <person name="Durand P.M."/>
            <person name="Michod R.E."/>
            <person name="Nozaki H."/>
            <person name="Olson B.J."/>
        </authorList>
    </citation>
    <scope>NUCLEOTIDE SEQUENCE [LARGE SCALE GENOMIC DNA]</scope>
    <source>
        <strain evidence="8">NIES-2863</strain>
    </source>
</reference>
<dbReference type="EMBL" id="LSYV01000059">
    <property type="protein sequence ID" value="KXZ45141.1"/>
    <property type="molecule type" value="Genomic_DNA"/>
</dbReference>
<dbReference type="InterPro" id="IPR004344">
    <property type="entry name" value="TTL/TTLL_fam"/>
</dbReference>
<sequence>MAPLLSPVLYVKYGGVANTPVRVAFREAGLRPTRKGRRWLVQWGGILDAAALARLHEFQRVNHFPGTWELGHKGHLYRNVYNARRRCRAASPAAEAFDVVPRFYLLPRDYEEFRADVDRFPDRMYIQKPTNSSRGRGVRMVSRPDSIPRDAKDLLVQHYIANPLLLNGFKFDMRVYAAATCLDPLRLYVFPDGLARFATEPYSADKADLSNRCMHLTNYSVNKKSNKFVRQPGQQPHGGDPSGAGAGRHPRASDPSCSGSTCASAPLSSLVSQPPDPASECCGSKWSLRGLRAHLEERGLGPGWPAVWRQVCDIVAAAVIAAEPRMNTEFKMKVPHRNNCFEVWGFDIMLTDSFRAWLIEANTCPSLAADSELDMRVKGGMVSELMHMIGPVPYDVEVYEKTAEAKRQARLTGLPMAAGGGGKAGGGGGAGDDDPPGTSGGGFGGVVAPRTLQELDGVDFTDLAPGQLPDIVLEAEAEMARRGSWQRVFPCEEDPGRYLNLFETPRLNNMLLCKYYAQTSGVGSLAAGGTGSRSARSGGGGGGGGSEVLEAWRRPASVGRAGRTGGAAVAAAAGGGSRPSTREWRPGGGN</sequence>
<dbReference type="GO" id="GO:0015631">
    <property type="term" value="F:tubulin binding"/>
    <property type="evidence" value="ECO:0007669"/>
    <property type="project" value="TreeGrafter"/>
</dbReference>
<dbReference type="SUPFAM" id="SSF56059">
    <property type="entry name" value="Glutathione synthetase ATP-binding domain-like"/>
    <property type="match status" value="1"/>
</dbReference>
<dbReference type="OrthoDB" id="202825at2759"/>
<name>A0A150G5N6_GONPE</name>
<feature type="compositionally biased region" description="Basic and acidic residues" evidence="6">
    <location>
        <begin position="580"/>
        <end position="590"/>
    </location>
</feature>
<evidence type="ECO:0000256" key="2">
    <source>
        <dbReference type="ARBA" id="ARBA00022598"/>
    </source>
</evidence>
<dbReference type="GO" id="GO:0005524">
    <property type="term" value="F:ATP binding"/>
    <property type="evidence" value="ECO:0007669"/>
    <property type="project" value="UniProtKB-KW"/>
</dbReference>
<feature type="compositionally biased region" description="Low complexity" evidence="6">
    <location>
        <begin position="556"/>
        <end position="572"/>
    </location>
</feature>
<dbReference type="Pfam" id="PF03133">
    <property type="entry name" value="TTL"/>
    <property type="match status" value="2"/>
</dbReference>
<dbReference type="GO" id="GO:0000226">
    <property type="term" value="P:microtubule cytoskeleton organization"/>
    <property type="evidence" value="ECO:0007669"/>
    <property type="project" value="TreeGrafter"/>
</dbReference>
<protein>
    <recommendedName>
        <fullName evidence="5">Tubulin--tyrosine ligase-like protein 9</fullName>
    </recommendedName>
</protein>
<gene>
    <name evidence="7" type="ORF">GPECTOR_58g590</name>
</gene>
<dbReference type="GO" id="GO:0070740">
    <property type="term" value="F:tubulin-glutamic acid ligase activity"/>
    <property type="evidence" value="ECO:0007669"/>
    <property type="project" value="TreeGrafter"/>
</dbReference>
<evidence type="ECO:0000256" key="4">
    <source>
        <dbReference type="ARBA" id="ARBA00022840"/>
    </source>
</evidence>
<dbReference type="PANTHER" id="PTHR12241:SF39">
    <property type="entry name" value="TUBULIN POLYGLUTAMYLASE TTLL9-RELATED"/>
    <property type="match status" value="1"/>
</dbReference>
<keyword evidence="2" id="KW-0436">Ligase</keyword>
<comment type="similarity">
    <text evidence="1">Belongs to the tubulin--tyrosine ligase family.</text>
</comment>
<keyword evidence="8" id="KW-1185">Reference proteome</keyword>
<evidence type="ECO:0000313" key="8">
    <source>
        <dbReference type="Proteomes" id="UP000075714"/>
    </source>
</evidence>
<dbReference type="GO" id="GO:0036064">
    <property type="term" value="C:ciliary basal body"/>
    <property type="evidence" value="ECO:0007669"/>
    <property type="project" value="TreeGrafter"/>
</dbReference>
<keyword evidence="3" id="KW-0547">Nucleotide-binding</keyword>
<accession>A0A150G5N6</accession>